<keyword evidence="2" id="KW-1185">Reference proteome</keyword>
<evidence type="ECO:0000313" key="1">
    <source>
        <dbReference type="EMBL" id="MDQ0174413.1"/>
    </source>
</evidence>
<dbReference type="Proteomes" id="UP001223586">
    <property type="component" value="Unassembled WGS sequence"/>
</dbReference>
<dbReference type="EMBL" id="JAUSTT010000001">
    <property type="protein sequence ID" value="MDQ0174413.1"/>
    <property type="molecule type" value="Genomic_DNA"/>
</dbReference>
<gene>
    <name evidence="1" type="ORF">J2S08_000244</name>
</gene>
<accession>A0ABT9WMA6</accession>
<dbReference type="RefSeq" id="WP_307225859.1">
    <property type="nucleotide sequence ID" value="NZ_JAUSTT010000001.1"/>
</dbReference>
<evidence type="ECO:0000313" key="2">
    <source>
        <dbReference type="Proteomes" id="UP001223586"/>
    </source>
</evidence>
<sequence length="79" mass="9124">MEVIEIHNTIDEDEMREALTIQVNGKTLFNVFDGEPEDRLLMRDFNDCYNIVDLMRLAYQAGRDGEGFSHEIIDESEGV</sequence>
<protein>
    <submittedName>
        <fullName evidence="1">Uncharacterized protein</fullName>
    </submittedName>
</protein>
<proteinExistence type="predicted"/>
<organism evidence="1 2">
    <name type="scientific">Bacillus chungangensis</name>
    <dbReference type="NCBI Taxonomy" id="587633"/>
    <lineage>
        <taxon>Bacteria</taxon>
        <taxon>Bacillati</taxon>
        <taxon>Bacillota</taxon>
        <taxon>Bacilli</taxon>
        <taxon>Bacillales</taxon>
        <taxon>Bacillaceae</taxon>
        <taxon>Bacillus</taxon>
    </lineage>
</organism>
<comment type="caution">
    <text evidence="1">The sequence shown here is derived from an EMBL/GenBank/DDBJ whole genome shotgun (WGS) entry which is preliminary data.</text>
</comment>
<name>A0ABT9WMA6_9BACI</name>
<reference evidence="1 2" key="1">
    <citation type="submission" date="2023-07" db="EMBL/GenBank/DDBJ databases">
        <title>Genomic Encyclopedia of Type Strains, Phase IV (KMG-IV): sequencing the most valuable type-strain genomes for metagenomic binning, comparative biology and taxonomic classification.</title>
        <authorList>
            <person name="Goeker M."/>
        </authorList>
    </citation>
    <scope>NUCLEOTIDE SEQUENCE [LARGE SCALE GENOMIC DNA]</scope>
    <source>
        <strain evidence="1 2">DSM 23837</strain>
    </source>
</reference>